<dbReference type="KEGG" id="dci:103517141"/>
<dbReference type="InterPro" id="IPR002347">
    <property type="entry name" value="SDR_fam"/>
</dbReference>
<dbReference type="SUPFAM" id="SSF47336">
    <property type="entry name" value="ACP-like"/>
    <property type="match status" value="1"/>
</dbReference>
<name>A0A3Q0J9L2_DIACI</name>
<dbReference type="PRINTS" id="PR00081">
    <property type="entry name" value="GDHRDH"/>
</dbReference>
<dbReference type="PRINTS" id="PR00080">
    <property type="entry name" value="SDRFAMILY"/>
</dbReference>
<dbReference type="FunFam" id="1.10.1200.10:FF:000005">
    <property type="entry name" value="Nonribosomal peptide synthetase 1"/>
    <property type="match status" value="1"/>
</dbReference>
<feature type="domain" description="Carrier" evidence="4">
    <location>
        <begin position="376"/>
        <end position="451"/>
    </location>
</feature>
<evidence type="ECO:0000313" key="6">
    <source>
        <dbReference type="RefSeq" id="XP_026685149.1"/>
    </source>
</evidence>
<keyword evidence="1" id="KW-0596">Phosphopantetheine</keyword>
<dbReference type="InterPro" id="IPR020904">
    <property type="entry name" value="Sc_DH/Rdtase_CS"/>
</dbReference>
<dbReference type="GO" id="GO:0016616">
    <property type="term" value="F:oxidoreductase activity, acting on the CH-OH group of donors, NAD or NADP as acceptor"/>
    <property type="evidence" value="ECO:0007669"/>
    <property type="project" value="UniProtKB-ARBA"/>
</dbReference>
<dbReference type="SUPFAM" id="SSF56801">
    <property type="entry name" value="Acetyl-CoA synthetase-like"/>
    <property type="match status" value="1"/>
</dbReference>
<dbReference type="Pfam" id="PF07993">
    <property type="entry name" value="NAD_binding_4"/>
    <property type="match status" value="1"/>
</dbReference>
<dbReference type="PROSITE" id="PS00061">
    <property type="entry name" value="ADH_SHORT"/>
    <property type="match status" value="1"/>
</dbReference>
<dbReference type="InterPro" id="IPR000873">
    <property type="entry name" value="AMP-dep_synth/lig_dom"/>
</dbReference>
<dbReference type="GeneID" id="103517141"/>
<dbReference type="InterPro" id="IPR013120">
    <property type="entry name" value="FAR_NAD-bd"/>
</dbReference>
<keyword evidence="3" id="KW-0560">Oxidoreductase</keyword>
<dbReference type="FunFam" id="3.40.50.720:FF:000047">
    <property type="entry name" value="NADP-dependent L-serine/L-allo-threonine dehydrogenase"/>
    <property type="match status" value="1"/>
</dbReference>
<dbReference type="RefSeq" id="XP_026685149.1">
    <property type="nucleotide sequence ID" value="XM_026829348.1"/>
</dbReference>
<dbReference type="PROSITE" id="PS50075">
    <property type="entry name" value="CARRIER"/>
    <property type="match status" value="1"/>
</dbReference>
<dbReference type="InterPro" id="IPR042099">
    <property type="entry name" value="ANL_N_sf"/>
</dbReference>
<dbReference type="AlphaFoldDB" id="A0A3Q0J9L2"/>
<dbReference type="STRING" id="121845.A0A3Q0J9L2"/>
<dbReference type="Gene3D" id="3.30.300.30">
    <property type="match status" value="1"/>
</dbReference>
<dbReference type="Pfam" id="PF00501">
    <property type="entry name" value="AMP-binding"/>
    <property type="match status" value="1"/>
</dbReference>
<dbReference type="PaxDb" id="121845-A0A3Q0J9L2"/>
<accession>A0A3Q0J9L2</accession>
<dbReference type="Pfam" id="PF00550">
    <property type="entry name" value="PP-binding"/>
    <property type="match status" value="1"/>
</dbReference>
<dbReference type="InterPro" id="IPR009081">
    <property type="entry name" value="PP-bd_ACP"/>
</dbReference>
<dbReference type="Proteomes" id="UP000079169">
    <property type="component" value="Unplaced"/>
</dbReference>
<evidence type="ECO:0000256" key="1">
    <source>
        <dbReference type="ARBA" id="ARBA00022450"/>
    </source>
</evidence>
<dbReference type="SUPFAM" id="SSF51735">
    <property type="entry name" value="NAD(P)-binding Rossmann-fold domains"/>
    <property type="match status" value="2"/>
</dbReference>
<evidence type="ECO:0000259" key="4">
    <source>
        <dbReference type="PROSITE" id="PS50075"/>
    </source>
</evidence>
<dbReference type="CDD" id="cd05235">
    <property type="entry name" value="SDR_e1"/>
    <property type="match status" value="1"/>
</dbReference>
<protein>
    <submittedName>
        <fullName evidence="6">Uncharacterized protein LOC103517141</fullName>
    </submittedName>
</protein>
<keyword evidence="5" id="KW-1185">Reference proteome</keyword>
<dbReference type="Gene3D" id="1.10.1200.10">
    <property type="entry name" value="ACP-like"/>
    <property type="match status" value="1"/>
</dbReference>
<dbReference type="InterPro" id="IPR045851">
    <property type="entry name" value="AMP-bd_C_sf"/>
</dbReference>
<keyword evidence="2" id="KW-0597">Phosphoprotein</keyword>
<reference evidence="6" key="1">
    <citation type="submission" date="2025-08" db="UniProtKB">
        <authorList>
            <consortium name="RefSeq"/>
        </authorList>
    </citation>
    <scope>IDENTIFICATION</scope>
</reference>
<evidence type="ECO:0000256" key="2">
    <source>
        <dbReference type="ARBA" id="ARBA00022553"/>
    </source>
</evidence>
<evidence type="ECO:0000313" key="5">
    <source>
        <dbReference type="Proteomes" id="UP000079169"/>
    </source>
</evidence>
<sequence>MASFLAQLCTVDHGRYSSGTTGKPKGIVCPHRGAVHAYKWRHRAYPYDEDDREACNVFFVWEMLRPLTQGIPMYVISDEVIYDPPRLIKYIEEHKITRILFTPSLLDAVIKYKGVDVRKSFKTLRIIIFCGEVMTTNVRDKISSLCPWITLLNLYSISECHDVSSADISNPNNIKEGRQYCSIGKSLPFVKILILDENLNEKKMGTPGDIYIGGPTLAIGYLNRPDLNKMRFISTPEHLRKTCGVRLYNTGDWGYALGDGTFEVIGRSDTMVKIRGYTIELQAIEVALRDYPGIKACCVLCLGEEGQNKILVAYIVNTEPMKTCEIRAYLKTKFPFYMIPSKYFFLDSLPILKSSGKLNKEELPKLDSIAQIELDESMFQSQKNIAKIWCKILNLYTLDKDENFFEIGGHSLTAALCISKMNEELSLNLSIKDLFAHPTVQEMAALLENKSNETLKLDLIHEIDVNSYKSLDENLNVRVQCFWKSVQLNSNKLKYGNVLLTGVTGYLGIHLLQKFLVDTKCTLFCPVRETPNKTLLQRLEDIMLKYHMSLDLNNYTDRLILVKSDLSLEMLGLKNQDEYVSLSYEIDMIIHAAAFVNLILPYNALYKSNVLATKNLIEFSFLNKIKSFHYVSTDSIYPSTSENFQEDYTVADFDDFMTTTSGYGQSKIVSEYLVLNAGQMGLPVSIVRCGNIGGSLEFKNWNLVDLNLYILKAITRLGYAPDIDWYLEFTPVDFLTKSLVQLTTNVNNANKIYNFINTNPIHIKTLVSVLNTYGYNIKTVPYEKWFHKLNKRELSEPLIQILRNKGKEYLTVNNSYCQRNTLALLKSCDETYPETNDHTVRQFLDNLRNSNLLPNVPLENNNSTEYTDTNKQGISISNAGTVNIVFGNTLANKVIFVTGSSSGIGEQLVKDLVTLGAKVVAVARRIDRLENLKTSLQNAPGSIIVKKLDVTIENDVKKVVREVLAELGHIDILVNNAGVMYFTLMEKYKLEEWNAMINVNIKGVLHCIGNILPSMLHSRRPGHILNISSNAGVRPFAGLAVYTGTKYFIEGISGALRQEVSDRNIKVTCIQAGDVKTELLSHSTDRDVVDKYDISKAVPVLTTKEISQSIIFALLQPSHSAVNSILIEPPLASI</sequence>
<evidence type="ECO:0000256" key="3">
    <source>
        <dbReference type="ARBA" id="ARBA00023002"/>
    </source>
</evidence>
<dbReference type="InterPro" id="IPR036736">
    <property type="entry name" value="ACP-like_sf"/>
</dbReference>
<dbReference type="PANTHER" id="PTHR44845:SF6">
    <property type="entry name" value="BETA-ALANINE-ACTIVATING ENZYME"/>
    <property type="match status" value="1"/>
</dbReference>
<gene>
    <name evidence="6" type="primary">LOC103517141</name>
</gene>
<proteinExistence type="predicted"/>
<dbReference type="InterPro" id="IPR036291">
    <property type="entry name" value="NAD(P)-bd_dom_sf"/>
</dbReference>
<dbReference type="NCBIfam" id="TIGR01746">
    <property type="entry name" value="Thioester-redct"/>
    <property type="match status" value="1"/>
</dbReference>
<dbReference type="Gene3D" id="3.40.50.720">
    <property type="entry name" value="NAD(P)-binding Rossmann-like Domain"/>
    <property type="match status" value="2"/>
</dbReference>
<dbReference type="InterPro" id="IPR010080">
    <property type="entry name" value="Thioester_reductase-like_dom"/>
</dbReference>
<dbReference type="Pfam" id="PF00106">
    <property type="entry name" value="adh_short"/>
    <property type="match status" value="1"/>
</dbReference>
<dbReference type="Gene3D" id="3.40.50.12780">
    <property type="entry name" value="N-terminal domain of ligase-like"/>
    <property type="match status" value="1"/>
</dbReference>
<dbReference type="PANTHER" id="PTHR44845">
    <property type="entry name" value="CARRIER DOMAIN-CONTAINING PROTEIN"/>
    <property type="match status" value="1"/>
</dbReference>
<organism evidence="5 6">
    <name type="scientific">Diaphorina citri</name>
    <name type="common">Asian citrus psyllid</name>
    <dbReference type="NCBI Taxonomy" id="121845"/>
    <lineage>
        <taxon>Eukaryota</taxon>
        <taxon>Metazoa</taxon>
        <taxon>Ecdysozoa</taxon>
        <taxon>Arthropoda</taxon>
        <taxon>Hexapoda</taxon>
        <taxon>Insecta</taxon>
        <taxon>Pterygota</taxon>
        <taxon>Neoptera</taxon>
        <taxon>Paraneoptera</taxon>
        <taxon>Hemiptera</taxon>
        <taxon>Sternorrhyncha</taxon>
        <taxon>Psylloidea</taxon>
        <taxon>Psyllidae</taxon>
        <taxon>Diaphorininae</taxon>
        <taxon>Diaphorina</taxon>
    </lineage>
</organism>